<name>A0ABT7CWP4_9BACT</name>
<proteinExistence type="predicted"/>
<dbReference type="InterPro" id="IPR008928">
    <property type="entry name" value="6-hairpin_glycosidase_sf"/>
</dbReference>
<dbReference type="EMBL" id="JASJOT010000028">
    <property type="protein sequence ID" value="MDJ1497034.1"/>
    <property type="molecule type" value="Genomic_DNA"/>
</dbReference>
<accession>A0ABT7CWP4</accession>
<dbReference type="Proteomes" id="UP001228581">
    <property type="component" value="Unassembled WGS sequence"/>
</dbReference>
<evidence type="ECO:0000313" key="1">
    <source>
        <dbReference type="EMBL" id="MDJ1497034.1"/>
    </source>
</evidence>
<reference evidence="1 2" key="1">
    <citation type="submission" date="2023-05" db="EMBL/GenBank/DDBJ databases">
        <authorList>
            <person name="Zhang X."/>
        </authorList>
    </citation>
    <scope>NUCLEOTIDE SEQUENCE [LARGE SCALE GENOMIC DNA]</scope>
    <source>
        <strain evidence="1 2">DM2B3-1</strain>
    </source>
</reference>
<sequence length="703" mass="80396">MLVLLWHVTTISSQTPINRKAVVERHKVINTNADTLASLSVGNGKFAFTVDVTGLQTFPEFYAKGVPLGTQSEWGWHSFRDTVGYQFNESLKEYTLNGRKVTYSVQWSQPERNKQASNWFRQNPHRLQLGNLGLEIYKKNGTLVSVQDIKNIRQELNPWTGEIKSQFSVEGEAVVVWTYGHAQQDEVGVKIQSKLIAQGRLKVNLRFPYPTGDWTDVGTNYKQVDKHISNVETAKPQLASILHQLDTTTYYTLLKWKGNARVAQAQKHYFVVSPADKADVFELSCLFSPASISDVPSFTETQASSVQGWNAFWSRGGAVDFAGSTDPRAHELERRIILSQYLTKIQCVNSQPPQETGLTYNSWFGKPHLEMHWWHAIHFALWNRLDLLEHSLNWYQQVYQEAQNLAKRQGYTGARWQKMTDPEGKESPSSVGAFLIWQQPHFIYFAELCYRDKQDRAKLEKYKDLVFATADFMASYAWFDPAKGKYVLGKGVIPAQERYKPEETFNPTYELAYWHWGLSVAQQWRERLGMPRKAEWDEVLTKLSPLPEANGVYLAAESAPDSYTNPIYKTDHPSVLGTWGMLPVTPLLDKAAMRRTFDLIWNTWTWQDTWGWDFPMTAMTATRLGLPDKAVDALLMPIRTNTYLPNGHNFQDERLRLYLPGNGGFLAAIAMMCAGYDDAATNNPGFPKDGKWKVKWEGLQKMP</sequence>
<protein>
    <recommendedName>
        <fullName evidence="3">Glycoside hydrolase family 65</fullName>
    </recommendedName>
</protein>
<gene>
    <name evidence="1" type="ORF">QNI19_29120</name>
</gene>
<comment type="caution">
    <text evidence="1">The sequence shown here is derived from an EMBL/GenBank/DDBJ whole genome shotgun (WGS) entry which is preliminary data.</text>
</comment>
<dbReference type="Gene3D" id="1.50.10.10">
    <property type="match status" value="1"/>
</dbReference>
<keyword evidence="2" id="KW-1185">Reference proteome</keyword>
<dbReference type="RefSeq" id="WP_314002297.1">
    <property type="nucleotide sequence ID" value="NZ_JASJOT010000028.1"/>
</dbReference>
<evidence type="ECO:0000313" key="2">
    <source>
        <dbReference type="Proteomes" id="UP001228581"/>
    </source>
</evidence>
<evidence type="ECO:0008006" key="3">
    <source>
        <dbReference type="Google" id="ProtNLM"/>
    </source>
</evidence>
<dbReference type="SUPFAM" id="SSF48208">
    <property type="entry name" value="Six-hairpin glycosidases"/>
    <property type="match status" value="1"/>
</dbReference>
<organism evidence="1 2">
    <name type="scientific">Xanthocytophaga flava</name>
    <dbReference type="NCBI Taxonomy" id="3048013"/>
    <lineage>
        <taxon>Bacteria</taxon>
        <taxon>Pseudomonadati</taxon>
        <taxon>Bacteroidota</taxon>
        <taxon>Cytophagia</taxon>
        <taxon>Cytophagales</taxon>
        <taxon>Rhodocytophagaceae</taxon>
        <taxon>Xanthocytophaga</taxon>
    </lineage>
</organism>
<dbReference type="InterPro" id="IPR012341">
    <property type="entry name" value="6hp_glycosidase-like_sf"/>
</dbReference>